<accession>A0ABW3P0M8</accession>
<dbReference type="EMBL" id="JBHTLS010000112">
    <property type="protein sequence ID" value="MFD1104778.1"/>
    <property type="molecule type" value="Genomic_DNA"/>
</dbReference>
<gene>
    <name evidence="8" type="ORF">ACFQ24_07805</name>
</gene>
<keyword evidence="9" id="KW-1185">Reference proteome</keyword>
<evidence type="ECO:0000256" key="5">
    <source>
        <dbReference type="ARBA" id="ARBA00023136"/>
    </source>
</evidence>
<dbReference type="PANTHER" id="PTHR42709:SF6">
    <property type="entry name" value="UNDECAPRENYL PHOSPHATE TRANSPORTER A"/>
    <property type="match status" value="1"/>
</dbReference>
<proteinExistence type="predicted"/>
<name>A0ABW3P0M8_9SPHN</name>
<feature type="transmembrane region" description="Helical" evidence="6">
    <location>
        <begin position="12"/>
        <end position="30"/>
    </location>
</feature>
<feature type="transmembrane region" description="Helical" evidence="6">
    <location>
        <begin position="172"/>
        <end position="190"/>
    </location>
</feature>
<keyword evidence="3 6" id="KW-0812">Transmembrane</keyword>
<evidence type="ECO:0000313" key="9">
    <source>
        <dbReference type="Proteomes" id="UP001597203"/>
    </source>
</evidence>
<dbReference type="RefSeq" id="WP_380910256.1">
    <property type="nucleotide sequence ID" value="NZ_JBHTLS010000112.1"/>
</dbReference>
<dbReference type="InterPro" id="IPR032816">
    <property type="entry name" value="VTT_dom"/>
</dbReference>
<feature type="domain" description="VTT" evidence="7">
    <location>
        <begin position="30"/>
        <end position="160"/>
    </location>
</feature>
<sequence>MTNWISDLVESMGYLGIGLLMFLENLFPPIPSELIMPLAGYSAAQGKLSLVGVLLSGMTGTVAGALFWYSVARIVNEERLRRWADRHGRWLTLDGNDISRLEDWFCRHRNWAVPSAHVIPGLRTLISIPAGIFEMPLVRFIPLTILGSGLWTCALGLAGYALGERFDAVDRYLGPASSIIMACLLAFYFWRVARFRPDRSG</sequence>
<dbReference type="PANTHER" id="PTHR42709">
    <property type="entry name" value="ALKALINE PHOSPHATASE LIKE PROTEIN"/>
    <property type="match status" value="1"/>
</dbReference>
<dbReference type="Proteomes" id="UP001597203">
    <property type="component" value="Unassembled WGS sequence"/>
</dbReference>
<comment type="subcellular location">
    <subcellularLocation>
        <location evidence="1">Cell membrane</location>
        <topology evidence="1">Multi-pass membrane protein</topology>
    </subcellularLocation>
</comment>
<keyword evidence="5 6" id="KW-0472">Membrane</keyword>
<evidence type="ECO:0000256" key="4">
    <source>
        <dbReference type="ARBA" id="ARBA00022989"/>
    </source>
</evidence>
<evidence type="ECO:0000256" key="6">
    <source>
        <dbReference type="SAM" id="Phobius"/>
    </source>
</evidence>
<keyword evidence="2" id="KW-1003">Cell membrane</keyword>
<reference evidence="9" key="1">
    <citation type="journal article" date="2019" name="Int. J. Syst. Evol. Microbiol.">
        <title>The Global Catalogue of Microorganisms (GCM) 10K type strain sequencing project: providing services to taxonomists for standard genome sequencing and annotation.</title>
        <authorList>
            <consortium name="The Broad Institute Genomics Platform"/>
            <consortium name="The Broad Institute Genome Sequencing Center for Infectious Disease"/>
            <person name="Wu L."/>
            <person name="Ma J."/>
        </authorList>
    </citation>
    <scope>NUCLEOTIDE SEQUENCE [LARGE SCALE GENOMIC DNA]</scope>
    <source>
        <strain evidence="9">CCUG 54329</strain>
    </source>
</reference>
<evidence type="ECO:0000313" key="8">
    <source>
        <dbReference type="EMBL" id="MFD1104778.1"/>
    </source>
</evidence>
<organism evidence="8 9">
    <name type="scientific">Sphingobium olei</name>
    <dbReference type="NCBI Taxonomy" id="420955"/>
    <lineage>
        <taxon>Bacteria</taxon>
        <taxon>Pseudomonadati</taxon>
        <taxon>Pseudomonadota</taxon>
        <taxon>Alphaproteobacteria</taxon>
        <taxon>Sphingomonadales</taxon>
        <taxon>Sphingomonadaceae</taxon>
        <taxon>Sphingobium</taxon>
    </lineage>
</organism>
<dbReference type="InterPro" id="IPR051311">
    <property type="entry name" value="DedA_domain"/>
</dbReference>
<evidence type="ECO:0000259" key="7">
    <source>
        <dbReference type="Pfam" id="PF09335"/>
    </source>
</evidence>
<evidence type="ECO:0000256" key="3">
    <source>
        <dbReference type="ARBA" id="ARBA00022692"/>
    </source>
</evidence>
<comment type="caution">
    <text evidence="8">The sequence shown here is derived from an EMBL/GenBank/DDBJ whole genome shotgun (WGS) entry which is preliminary data.</text>
</comment>
<keyword evidence="4 6" id="KW-1133">Transmembrane helix</keyword>
<feature type="transmembrane region" description="Helical" evidence="6">
    <location>
        <begin position="50"/>
        <end position="72"/>
    </location>
</feature>
<protein>
    <submittedName>
        <fullName evidence="8">DedA family protein</fullName>
    </submittedName>
</protein>
<evidence type="ECO:0000256" key="2">
    <source>
        <dbReference type="ARBA" id="ARBA00022475"/>
    </source>
</evidence>
<dbReference type="Pfam" id="PF09335">
    <property type="entry name" value="VTT_dom"/>
    <property type="match status" value="1"/>
</dbReference>
<evidence type="ECO:0000256" key="1">
    <source>
        <dbReference type="ARBA" id="ARBA00004651"/>
    </source>
</evidence>
<feature type="transmembrane region" description="Helical" evidence="6">
    <location>
        <begin position="140"/>
        <end position="160"/>
    </location>
</feature>